<protein>
    <recommendedName>
        <fullName evidence="4">Outer membrane protein beta-barrel domain-containing protein</fullName>
    </recommendedName>
</protein>
<proteinExistence type="predicted"/>
<dbReference type="GO" id="GO:0016020">
    <property type="term" value="C:membrane"/>
    <property type="evidence" value="ECO:0007669"/>
    <property type="project" value="InterPro"/>
</dbReference>
<dbReference type="KEGG" id="fes:HER31_15405"/>
<keyword evidence="3" id="KW-1185">Reference proteome</keyword>
<dbReference type="EMBL" id="CP051180">
    <property type="protein sequence ID" value="QIZ78165.1"/>
    <property type="molecule type" value="Genomic_DNA"/>
</dbReference>
<dbReference type="SUPFAM" id="SSF56935">
    <property type="entry name" value="Porins"/>
    <property type="match status" value="1"/>
</dbReference>
<evidence type="ECO:0000313" key="3">
    <source>
        <dbReference type="Proteomes" id="UP000501602"/>
    </source>
</evidence>
<dbReference type="Gene3D" id="2.40.170.10">
    <property type="entry name" value="Porin, LamB type"/>
    <property type="match status" value="1"/>
</dbReference>
<evidence type="ECO:0000313" key="2">
    <source>
        <dbReference type="EMBL" id="QIZ78165.1"/>
    </source>
</evidence>
<feature type="chain" id="PRO_5026125182" description="Outer membrane protein beta-barrel domain-containing protein" evidence="1">
    <location>
        <begin position="24"/>
        <end position="236"/>
    </location>
</feature>
<dbReference type="Proteomes" id="UP000501602">
    <property type="component" value="Chromosome"/>
</dbReference>
<dbReference type="RefSeq" id="WP_168661865.1">
    <property type="nucleotide sequence ID" value="NZ_CP051180.1"/>
</dbReference>
<dbReference type="GO" id="GO:0015288">
    <property type="term" value="F:porin activity"/>
    <property type="evidence" value="ECO:0007669"/>
    <property type="project" value="InterPro"/>
</dbReference>
<evidence type="ECO:0008006" key="4">
    <source>
        <dbReference type="Google" id="ProtNLM"/>
    </source>
</evidence>
<gene>
    <name evidence="2" type="ORF">HER31_15405</name>
</gene>
<reference evidence="2 3" key="1">
    <citation type="submission" date="2020-04" db="EMBL/GenBank/DDBJ databases">
        <title>Ferrimonas sp. S7 isolated from sea water.</title>
        <authorList>
            <person name="Bae S.S."/>
            <person name="Baek K."/>
        </authorList>
    </citation>
    <scope>NUCLEOTIDE SEQUENCE [LARGE SCALE GENOMIC DNA]</scope>
    <source>
        <strain evidence="2 3">S7</strain>
    </source>
</reference>
<evidence type="ECO:0000256" key="1">
    <source>
        <dbReference type="SAM" id="SignalP"/>
    </source>
</evidence>
<accession>A0A6H1UGD1</accession>
<sequence length="236" mass="25049">MNKRNILALSLVTAAIFSGSVMAAEIEGYLSYDSDYVSEGRSNLDGAGITWAGAAVGFDNGIALAVDYGYSDEKADYDELGLTLEYGVSVADFAISAAYTRLEMFEDDEHDNEIAVAVAYEGLEYLIPSVDAVYSTEANGQFVEFGLTAPYDINERLSVEAYAVAAFDFGYATAANDGYNHTTLGVAASYAINDQFALGLGYSYHIAGSDIDDEMAAEGESADNESLLSVGISVAF</sequence>
<feature type="signal peptide" evidence="1">
    <location>
        <begin position="1"/>
        <end position="23"/>
    </location>
</feature>
<keyword evidence="1" id="KW-0732">Signal</keyword>
<dbReference type="GO" id="GO:0034219">
    <property type="term" value="P:carbohydrate transmembrane transport"/>
    <property type="evidence" value="ECO:0007669"/>
    <property type="project" value="InterPro"/>
</dbReference>
<name>A0A6H1UGD1_9GAMM</name>
<dbReference type="AlphaFoldDB" id="A0A6H1UGD1"/>
<organism evidence="2 3">
    <name type="scientific">Ferrimonas lipolytica</name>
    <dbReference type="NCBI Taxonomy" id="2724191"/>
    <lineage>
        <taxon>Bacteria</taxon>
        <taxon>Pseudomonadati</taxon>
        <taxon>Pseudomonadota</taxon>
        <taxon>Gammaproteobacteria</taxon>
        <taxon>Alteromonadales</taxon>
        <taxon>Ferrimonadaceae</taxon>
        <taxon>Ferrimonas</taxon>
    </lineage>
</organism>
<dbReference type="InterPro" id="IPR036998">
    <property type="entry name" value="Porin_LamB_sf"/>
</dbReference>